<name>A0A427ALF4_ENSVE</name>
<dbReference type="EMBL" id="AMZH03002029">
    <property type="protein sequence ID" value="RRT77040.1"/>
    <property type="molecule type" value="Genomic_DNA"/>
</dbReference>
<reference evidence="1 2" key="1">
    <citation type="journal article" date="2014" name="Agronomy (Basel)">
        <title>A Draft Genome Sequence for Ensete ventricosum, the Drought-Tolerant Tree Against Hunger.</title>
        <authorList>
            <person name="Harrison J."/>
            <person name="Moore K.A."/>
            <person name="Paszkiewicz K."/>
            <person name="Jones T."/>
            <person name="Grant M."/>
            <person name="Ambacheew D."/>
            <person name="Muzemil S."/>
            <person name="Studholme D.J."/>
        </authorList>
    </citation>
    <scope>NUCLEOTIDE SEQUENCE [LARGE SCALE GENOMIC DNA]</scope>
</reference>
<comment type="caution">
    <text evidence="1">The sequence shown here is derived from an EMBL/GenBank/DDBJ whole genome shotgun (WGS) entry which is preliminary data.</text>
</comment>
<proteinExistence type="predicted"/>
<evidence type="ECO:0000313" key="2">
    <source>
        <dbReference type="Proteomes" id="UP000287651"/>
    </source>
</evidence>
<organism evidence="1 2">
    <name type="scientific">Ensete ventricosum</name>
    <name type="common">Abyssinian banana</name>
    <name type="synonym">Musa ensete</name>
    <dbReference type="NCBI Taxonomy" id="4639"/>
    <lineage>
        <taxon>Eukaryota</taxon>
        <taxon>Viridiplantae</taxon>
        <taxon>Streptophyta</taxon>
        <taxon>Embryophyta</taxon>
        <taxon>Tracheophyta</taxon>
        <taxon>Spermatophyta</taxon>
        <taxon>Magnoliopsida</taxon>
        <taxon>Liliopsida</taxon>
        <taxon>Zingiberales</taxon>
        <taxon>Musaceae</taxon>
        <taxon>Ensete</taxon>
    </lineage>
</organism>
<dbReference type="AlphaFoldDB" id="A0A427ALF4"/>
<gene>
    <name evidence="1" type="ORF">B296_00009808</name>
</gene>
<sequence>MDGAYAHVAREARGETTMVMQLGTVDNCDPSRMGSDAYYSCYGRNHVVEEEDGSRGKSKGSWSGRQQWCGRCQNSGFEANDCCSEDGGKLQKGGRVDGVVGGYDLRLGGSTR</sequence>
<dbReference type="Proteomes" id="UP000287651">
    <property type="component" value="Unassembled WGS sequence"/>
</dbReference>
<protein>
    <submittedName>
        <fullName evidence="1">Uncharacterized protein</fullName>
    </submittedName>
</protein>
<accession>A0A427ALF4</accession>
<evidence type="ECO:0000313" key="1">
    <source>
        <dbReference type="EMBL" id="RRT77040.1"/>
    </source>
</evidence>